<proteinExistence type="predicted"/>
<gene>
    <name evidence="2" type="ORF">THRCLA_07281</name>
</gene>
<dbReference type="OrthoDB" id="191686at2759"/>
<dbReference type="Proteomes" id="UP000243217">
    <property type="component" value="Unassembled WGS sequence"/>
</dbReference>
<dbReference type="SUPFAM" id="SSF47473">
    <property type="entry name" value="EF-hand"/>
    <property type="match status" value="1"/>
</dbReference>
<sequence>MSTTHEFSFQTWAKTFQSKQTDYQSLQIVDQEDLLELRTCFENAVSAQTPKAPKTLSAYAAKKDRFEPNLTRSDFNAGLDHDSDRAILDRLFTMLDKTGDEVIHYQEFLVGIAPLVKVAFEMFDEECTGEINTKGFRFLINTITTVASYFGDPILNKKDVVMLINDIMESHDTIEYTKAIPRIAEHPIVENYVNQNDGAL</sequence>
<protein>
    <recommendedName>
        <fullName evidence="1">EF-hand domain-containing protein</fullName>
    </recommendedName>
</protein>
<evidence type="ECO:0000313" key="3">
    <source>
        <dbReference type="Proteomes" id="UP000243217"/>
    </source>
</evidence>
<evidence type="ECO:0000313" key="2">
    <source>
        <dbReference type="EMBL" id="OQR96437.1"/>
    </source>
</evidence>
<dbReference type="InterPro" id="IPR002048">
    <property type="entry name" value="EF_hand_dom"/>
</dbReference>
<name>A0A1V9ZER8_9STRA</name>
<organism evidence="2 3">
    <name type="scientific">Thraustotheca clavata</name>
    <dbReference type="NCBI Taxonomy" id="74557"/>
    <lineage>
        <taxon>Eukaryota</taxon>
        <taxon>Sar</taxon>
        <taxon>Stramenopiles</taxon>
        <taxon>Oomycota</taxon>
        <taxon>Saprolegniomycetes</taxon>
        <taxon>Saprolegniales</taxon>
        <taxon>Achlyaceae</taxon>
        <taxon>Thraustotheca</taxon>
    </lineage>
</organism>
<dbReference type="Gene3D" id="1.10.238.10">
    <property type="entry name" value="EF-hand"/>
    <property type="match status" value="1"/>
</dbReference>
<evidence type="ECO:0000259" key="1">
    <source>
        <dbReference type="PROSITE" id="PS50222"/>
    </source>
</evidence>
<dbReference type="GO" id="GO:0005509">
    <property type="term" value="F:calcium ion binding"/>
    <property type="evidence" value="ECO:0007669"/>
    <property type="project" value="InterPro"/>
</dbReference>
<dbReference type="AlphaFoldDB" id="A0A1V9ZER8"/>
<dbReference type="STRING" id="74557.A0A1V9ZER8"/>
<keyword evidence="3" id="KW-1185">Reference proteome</keyword>
<reference evidence="2 3" key="1">
    <citation type="journal article" date="2014" name="Genome Biol. Evol.">
        <title>The secreted proteins of Achlya hypogyna and Thraustotheca clavata identify the ancestral oomycete secretome and reveal gene acquisitions by horizontal gene transfer.</title>
        <authorList>
            <person name="Misner I."/>
            <person name="Blouin N."/>
            <person name="Leonard G."/>
            <person name="Richards T.A."/>
            <person name="Lane C.E."/>
        </authorList>
    </citation>
    <scope>NUCLEOTIDE SEQUENCE [LARGE SCALE GENOMIC DNA]</scope>
    <source>
        <strain evidence="2 3">ATCC 34112</strain>
    </source>
</reference>
<feature type="domain" description="EF-hand" evidence="1">
    <location>
        <begin position="83"/>
        <end position="118"/>
    </location>
</feature>
<accession>A0A1V9ZER8</accession>
<dbReference type="PROSITE" id="PS50222">
    <property type="entry name" value="EF_HAND_2"/>
    <property type="match status" value="1"/>
</dbReference>
<dbReference type="InterPro" id="IPR011992">
    <property type="entry name" value="EF-hand-dom_pair"/>
</dbReference>
<comment type="caution">
    <text evidence="2">The sequence shown here is derived from an EMBL/GenBank/DDBJ whole genome shotgun (WGS) entry which is preliminary data.</text>
</comment>
<dbReference type="EMBL" id="JNBS01001970">
    <property type="protein sequence ID" value="OQR96437.1"/>
    <property type="molecule type" value="Genomic_DNA"/>
</dbReference>